<reference evidence="2" key="1">
    <citation type="journal article" date="2023" name="Nat. Plants">
        <title>Single-cell RNA sequencing provides a high-resolution roadmap for understanding the multicellular compartmentation of specialized metabolism.</title>
        <authorList>
            <person name="Sun S."/>
            <person name="Shen X."/>
            <person name="Li Y."/>
            <person name="Li Y."/>
            <person name="Wang S."/>
            <person name="Li R."/>
            <person name="Zhang H."/>
            <person name="Shen G."/>
            <person name="Guo B."/>
            <person name="Wei J."/>
            <person name="Xu J."/>
            <person name="St-Pierre B."/>
            <person name="Chen S."/>
            <person name="Sun C."/>
        </authorList>
    </citation>
    <scope>NUCLEOTIDE SEQUENCE [LARGE SCALE GENOMIC DNA]</scope>
</reference>
<name>A0ACC0B2H4_CATRO</name>
<protein>
    <submittedName>
        <fullName evidence="1">Uncharacterized protein</fullName>
    </submittedName>
</protein>
<keyword evidence="2" id="KW-1185">Reference proteome</keyword>
<proteinExistence type="predicted"/>
<comment type="caution">
    <text evidence="1">The sequence shown here is derived from an EMBL/GenBank/DDBJ whole genome shotgun (WGS) entry which is preliminary data.</text>
</comment>
<accession>A0ACC0B2H4</accession>
<dbReference type="EMBL" id="CM044704">
    <property type="protein sequence ID" value="KAI5666843.1"/>
    <property type="molecule type" value="Genomic_DNA"/>
</dbReference>
<organism evidence="1 2">
    <name type="scientific">Catharanthus roseus</name>
    <name type="common">Madagascar periwinkle</name>
    <name type="synonym">Vinca rosea</name>
    <dbReference type="NCBI Taxonomy" id="4058"/>
    <lineage>
        <taxon>Eukaryota</taxon>
        <taxon>Viridiplantae</taxon>
        <taxon>Streptophyta</taxon>
        <taxon>Embryophyta</taxon>
        <taxon>Tracheophyta</taxon>
        <taxon>Spermatophyta</taxon>
        <taxon>Magnoliopsida</taxon>
        <taxon>eudicotyledons</taxon>
        <taxon>Gunneridae</taxon>
        <taxon>Pentapetalae</taxon>
        <taxon>asterids</taxon>
        <taxon>lamiids</taxon>
        <taxon>Gentianales</taxon>
        <taxon>Apocynaceae</taxon>
        <taxon>Rauvolfioideae</taxon>
        <taxon>Vinceae</taxon>
        <taxon>Catharanthinae</taxon>
        <taxon>Catharanthus</taxon>
    </lineage>
</organism>
<sequence>MSIILMIATRAIDLELEIVIMLYLVKEFQENDVRNGGNYMNMDERFHKRRTDHKGYYDSYNDGGYNYRRSSQTLETTSRPLSYKNLKLPLLLEVLVLMIIDMGAKTGIIILFLWCKKRRKVAIGVKISF</sequence>
<gene>
    <name evidence="1" type="ORF">M9H77_16696</name>
</gene>
<evidence type="ECO:0000313" key="1">
    <source>
        <dbReference type="EMBL" id="KAI5666843.1"/>
    </source>
</evidence>
<dbReference type="Proteomes" id="UP001060085">
    <property type="component" value="Linkage Group LG04"/>
</dbReference>
<evidence type="ECO:0000313" key="2">
    <source>
        <dbReference type="Proteomes" id="UP001060085"/>
    </source>
</evidence>